<dbReference type="HOGENOM" id="CLU_918343_0_0_1"/>
<dbReference type="VEuPathDB" id="FungiDB:A1Q1_01910"/>
<feature type="domain" description="BHLH" evidence="3">
    <location>
        <begin position="184"/>
        <end position="234"/>
    </location>
</feature>
<dbReference type="PROSITE" id="PS50888">
    <property type="entry name" value="BHLH"/>
    <property type="match status" value="1"/>
</dbReference>
<reference evidence="4 5" key="1">
    <citation type="journal article" date="2012" name="Eukaryot. Cell">
        <title>Draft genome sequence of CBS 2479, the standard type strain of Trichosporon asahii.</title>
        <authorList>
            <person name="Yang R.Y."/>
            <person name="Li H.T."/>
            <person name="Zhu H."/>
            <person name="Zhou G.P."/>
            <person name="Wang M."/>
            <person name="Wang L."/>
        </authorList>
    </citation>
    <scope>NUCLEOTIDE SEQUENCE [LARGE SCALE GENOMIC DNA]</scope>
    <source>
        <strain evidence="5">ATCC 90039 / CBS 2479 / JCM 2466 / KCTC 7840 / NCYC 2677 / UAMH 7654</strain>
    </source>
</reference>
<dbReference type="AlphaFoldDB" id="J6EWM6"/>
<gene>
    <name evidence="4" type="ORF">A1Q1_01910</name>
</gene>
<dbReference type="PANTHER" id="PTHR47787:SF1">
    <property type="entry name" value="CENTROMERE-BINDING PROTEIN 1"/>
    <property type="match status" value="1"/>
</dbReference>
<dbReference type="Proteomes" id="UP000002748">
    <property type="component" value="Unassembled WGS sequence"/>
</dbReference>
<feature type="compositionally biased region" description="Basic and acidic residues" evidence="2">
    <location>
        <begin position="180"/>
        <end position="197"/>
    </location>
</feature>
<dbReference type="PANTHER" id="PTHR47787">
    <property type="entry name" value="CENTROMERE-BINDING PROTEIN 1"/>
    <property type="match status" value="1"/>
</dbReference>
<dbReference type="GO" id="GO:0005634">
    <property type="term" value="C:nucleus"/>
    <property type="evidence" value="ECO:0007669"/>
    <property type="project" value="TreeGrafter"/>
</dbReference>
<comment type="caution">
    <text evidence="4">The sequence shown here is derived from an EMBL/GenBank/DDBJ whole genome shotgun (WGS) entry which is preliminary data.</text>
</comment>
<evidence type="ECO:0000313" key="5">
    <source>
        <dbReference type="Proteomes" id="UP000002748"/>
    </source>
</evidence>
<evidence type="ECO:0000259" key="3">
    <source>
        <dbReference type="PROSITE" id="PS50888"/>
    </source>
</evidence>
<feature type="compositionally biased region" description="Basic and acidic residues" evidence="2">
    <location>
        <begin position="1"/>
        <end position="12"/>
    </location>
</feature>
<organism evidence="4 5">
    <name type="scientific">Trichosporon asahii var. asahii (strain ATCC 90039 / CBS 2479 / JCM 2466 / KCTC 7840 / NBRC 103889/ NCYC 2677 / UAMH 7654)</name>
    <name type="common">Yeast</name>
    <dbReference type="NCBI Taxonomy" id="1186058"/>
    <lineage>
        <taxon>Eukaryota</taxon>
        <taxon>Fungi</taxon>
        <taxon>Dikarya</taxon>
        <taxon>Basidiomycota</taxon>
        <taxon>Agaricomycotina</taxon>
        <taxon>Tremellomycetes</taxon>
        <taxon>Trichosporonales</taxon>
        <taxon>Trichosporonaceae</taxon>
        <taxon>Trichosporon</taxon>
    </lineage>
</organism>
<feature type="region of interest" description="Disordered" evidence="2">
    <location>
        <begin position="167"/>
        <end position="197"/>
    </location>
</feature>
<evidence type="ECO:0000256" key="1">
    <source>
        <dbReference type="SAM" id="Coils"/>
    </source>
</evidence>
<evidence type="ECO:0000256" key="2">
    <source>
        <dbReference type="SAM" id="MobiDB-lite"/>
    </source>
</evidence>
<dbReference type="InterPro" id="IPR036638">
    <property type="entry name" value="HLH_DNA-bd_sf"/>
</dbReference>
<name>J6EWM6_TRIAS</name>
<sequence>MSERAATPHDEASAAAAVAPRSPERHASATAEDVFSNLDPALHPATLNSVSSEAENPLESFAQHVLGDSGEPEAESLMPFGEDNTLFTPTGEARFGRLGEADAPEADKERNGDGTEAQEQAQGEFPPFGDEHFETAAAVAAVTTEADGDVKMGRIVGRNKRRREGEEIVVGPVENGEPIDPIKMKKDSHKEVERRRRENINDGINEIARLIPGGQDKVGKGQLLRRAAEHLAQVKERLARVDAELAQKDHEKALLKGELEQAQHRLDEEHARSMRFETSWREAEDRAAASQFELDRLKTELDELKKAQATAEGGEAAEATAAAE</sequence>
<feature type="coiled-coil region" evidence="1">
    <location>
        <begin position="224"/>
        <end position="314"/>
    </location>
</feature>
<accession>J6EWM6</accession>
<feature type="region of interest" description="Disordered" evidence="2">
    <location>
        <begin position="1"/>
        <end position="137"/>
    </location>
</feature>
<proteinExistence type="predicted"/>
<dbReference type="GO" id="GO:0046983">
    <property type="term" value="F:protein dimerization activity"/>
    <property type="evidence" value="ECO:0007669"/>
    <property type="project" value="InterPro"/>
</dbReference>
<evidence type="ECO:0000313" key="4">
    <source>
        <dbReference type="EMBL" id="EJT48999.1"/>
    </source>
</evidence>
<dbReference type="RefSeq" id="XP_014180393.1">
    <property type="nucleotide sequence ID" value="XM_014324918.1"/>
</dbReference>
<dbReference type="SMART" id="SM00353">
    <property type="entry name" value="HLH"/>
    <property type="match status" value="1"/>
</dbReference>
<feature type="compositionally biased region" description="Basic and acidic residues" evidence="2">
    <location>
        <begin position="94"/>
        <end position="113"/>
    </location>
</feature>
<dbReference type="GO" id="GO:0003700">
    <property type="term" value="F:DNA-binding transcription factor activity"/>
    <property type="evidence" value="ECO:0007669"/>
    <property type="project" value="TreeGrafter"/>
</dbReference>
<protein>
    <recommendedName>
        <fullName evidence="3">BHLH domain-containing protein</fullName>
    </recommendedName>
</protein>
<dbReference type="EMBL" id="ALBS01000182">
    <property type="protein sequence ID" value="EJT48999.1"/>
    <property type="molecule type" value="Genomic_DNA"/>
</dbReference>
<dbReference type="OrthoDB" id="71302at2759"/>
<dbReference type="GeneID" id="25985424"/>
<dbReference type="InterPro" id="IPR011598">
    <property type="entry name" value="bHLH_dom"/>
</dbReference>
<dbReference type="Gene3D" id="4.10.280.10">
    <property type="entry name" value="Helix-loop-helix DNA-binding domain"/>
    <property type="match status" value="1"/>
</dbReference>
<dbReference type="Pfam" id="PF00010">
    <property type="entry name" value="HLH"/>
    <property type="match status" value="1"/>
</dbReference>
<dbReference type="KEGG" id="tasa:A1Q1_01910"/>
<keyword evidence="1" id="KW-0175">Coiled coil</keyword>
<dbReference type="SUPFAM" id="SSF47459">
    <property type="entry name" value="HLH, helix-loop-helix DNA-binding domain"/>
    <property type="match status" value="1"/>
</dbReference>